<reference evidence="1 2" key="1">
    <citation type="submission" date="2018-07" db="EMBL/GenBank/DDBJ databases">
        <title>New species, Clostridium PI-S10-A1B.</title>
        <authorList>
            <person name="Krishna G."/>
            <person name="Summeta K."/>
            <person name="Shikha S."/>
            <person name="Prabhu P.B."/>
            <person name="Suresh K."/>
        </authorList>
    </citation>
    <scope>NUCLEOTIDE SEQUENCE [LARGE SCALE GENOMIC DNA]</scope>
    <source>
        <strain evidence="1 2">PI-S10-A1B</strain>
    </source>
</reference>
<evidence type="ECO:0000313" key="2">
    <source>
        <dbReference type="Proteomes" id="UP000260680"/>
    </source>
</evidence>
<proteinExistence type="predicted"/>
<dbReference type="AlphaFoldDB" id="A0A3E2NBQ7"/>
<dbReference type="OrthoDB" id="2038225at2"/>
<sequence>MVDKDTGNREETNVNYHGNGGVYCEEKDIEFDYSVIENIKSEVTNIIGLAAWDINQLKSFNSVLSSGLSYYDSAISDIRHARLDKRPPAHIRTKIDGILNDLEEKRRDIKQTMNYVDVLMRAITQQWTIGKIKAELSAAKYVPYKGRTKYYDLVVELLG</sequence>
<comment type="caution">
    <text evidence="1">The sequence shown here is derived from an EMBL/GenBank/DDBJ whole genome shotgun (WGS) entry which is preliminary data.</text>
</comment>
<evidence type="ECO:0000313" key="1">
    <source>
        <dbReference type="EMBL" id="RFZ78321.1"/>
    </source>
</evidence>
<protein>
    <submittedName>
        <fullName evidence="1">Uncharacterized protein</fullName>
    </submittedName>
</protein>
<organism evidence="1 2">
    <name type="scientific">Lacrimispora amygdalina</name>
    <dbReference type="NCBI Taxonomy" id="253257"/>
    <lineage>
        <taxon>Bacteria</taxon>
        <taxon>Bacillati</taxon>
        <taxon>Bacillota</taxon>
        <taxon>Clostridia</taxon>
        <taxon>Lachnospirales</taxon>
        <taxon>Lachnospiraceae</taxon>
        <taxon>Lacrimispora</taxon>
    </lineage>
</organism>
<dbReference type="Proteomes" id="UP000260680">
    <property type="component" value="Unassembled WGS sequence"/>
</dbReference>
<name>A0A3E2NBQ7_9FIRM</name>
<gene>
    <name evidence="1" type="ORF">DS742_14335</name>
</gene>
<dbReference type="EMBL" id="QOHO01000043">
    <property type="protein sequence ID" value="RFZ78321.1"/>
    <property type="molecule type" value="Genomic_DNA"/>
</dbReference>
<accession>A0A3E2NBQ7</accession>